<proteinExistence type="predicted"/>
<dbReference type="AlphaFoldDB" id="A0A0J1K3E8"/>
<protein>
    <submittedName>
        <fullName evidence="2">Uncharacterized protein</fullName>
    </submittedName>
</protein>
<evidence type="ECO:0000256" key="1">
    <source>
        <dbReference type="SAM" id="Phobius"/>
    </source>
</evidence>
<reference evidence="2 3" key="1">
    <citation type="submission" date="2015-05" db="EMBL/GenBank/DDBJ databases">
        <title>Photobacterium galathea sp. nov.</title>
        <authorList>
            <person name="Machado H."/>
            <person name="Gram L."/>
        </authorList>
    </citation>
    <scope>NUCLEOTIDE SEQUENCE [LARGE SCALE GENOMIC DNA]</scope>
    <source>
        <strain evidence="2 3">CGMCC 1.12159</strain>
    </source>
</reference>
<evidence type="ECO:0000313" key="3">
    <source>
        <dbReference type="Proteomes" id="UP000036097"/>
    </source>
</evidence>
<dbReference type="Proteomes" id="UP000036097">
    <property type="component" value="Unassembled WGS sequence"/>
</dbReference>
<organism evidence="2 3">
    <name type="scientific">Photobacterium aquae</name>
    <dbReference type="NCBI Taxonomy" id="1195763"/>
    <lineage>
        <taxon>Bacteria</taxon>
        <taxon>Pseudomonadati</taxon>
        <taxon>Pseudomonadota</taxon>
        <taxon>Gammaproteobacteria</taxon>
        <taxon>Vibrionales</taxon>
        <taxon>Vibrionaceae</taxon>
        <taxon>Photobacterium</taxon>
    </lineage>
</organism>
<name>A0A0J1K3E8_9GAMM</name>
<accession>A0A0J1K3E8</accession>
<comment type="caution">
    <text evidence="2">The sequence shown here is derived from an EMBL/GenBank/DDBJ whole genome shotgun (WGS) entry which is preliminary data.</text>
</comment>
<evidence type="ECO:0000313" key="2">
    <source>
        <dbReference type="EMBL" id="KLV08937.1"/>
    </source>
</evidence>
<keyword evidence="3" id="KW-1185">Reference proteome</keyword>
<gene>
    <name evidence="2" type="ORF">ABT56_01660</name>
</gene>
<sequence length="116" mass="13155">MTTRMIIFLLFLSINYTIVQVILNTNGEVVSDTSDSLWGFIFAISIAIWAKKEAAIKNYGPPFNFGAFMFFVWPIILPHYLIKTRGSDGIIMYLGFLGIYLMPFLSGLVAYVYLAH</sequence>
<feature type="transmembrane region" description="Helical" evidence="1">
    <location>
        <begin position="63"/>
        <end position="82"/>
    </location>
</feature>
<feature type="transmembrane region" description="Helical" evidence="1">
    <location>
        <begin position="6"/>
        <end position="23"/>
    </location>
</feature>
<dbReference type="PATRIC" id="fig|1195763.3.peg.359"/>
<keyword evidence="1" id="KW-0472">Membrane</keyword>
<keyword evidence="1" id="KW-1133">Transmembrane helix</keyword>
<feature type="transmembrane region" description="Helical" evidence="1">
    <location>
        <begin position="94"/>
        <end position="114"/>
    </location>
</feature>
<keyword evidence="1" id="KW-0812">Transmembrane</keyword>
<dbReference type="EMBL" id="LDOT01000002">
    <property type="protein sequence ID" value="KLV08937.1"/>
    <property type="molecule type" value="Genomic_DNA"/>
</dbReference>
<feature type="transmembrane region" description="Helical" evidence="1">
    <location>
        <begin position="35"/>
        <end position="51"/>
    </location>
</feature>